<protein>
    <submittedName>
        <fullName evidence="2">Uncharacterized protein</fullName>
    </submittedName>
</protein>
<proteinExistence type="predicted"/>
<dbReference type="Proteomes" id="UP000438106">
    <property type="component" value="Unassembled WGS sequence"/>
</dbReference>
<evidence type="ECO:0000313" key="3">
    <source>
        <dbReference type="Proteomes" id="UP000438106"/>
    </source>
</evidence>
<accession>A0A7X3K2M5</accession>
<comment type="caution">
    <text evidence="2">The sequence shown here is derived from an EMBL/GenBank/DDBJ whole genome shotgun (WGS) entry which is preliminary data.</text>
</comment>
<name>A0A7X3K2M5_9HYPH</name>
<dbReference type="EMBL" id="WQRF01000001">
    <property type="protein sequence ID" value="MVS98406.1"/>
    <property type="molecule type" value="Genomic_DNA"/>
</dbReference>
<evidence type="ECO:0000313" key="2">
    <source>
        <dbReference type="EMBL" id="MVS98406.1"/>
    </source>
</evidence>
<gene>
    <name evidence="2" type="ORF">GO014_05140</name>
</gene>
<evidence type="ECO:0000256" key="1">
    <source>
        <dbReference type="SAM" id="MobiDB-lite"/>
    </source>
</evidence>
<dbReference type="RefSeq" id="WP_157289345.1">
    <property type="nucleotide sequence ID" value="NZ_WQRF01000001.1"/>
</dbReference>
<keyword evidence="3" id="KW-1185">Reference proteome</keyword>
<reference evidence="2 3" key="1">
    <citation type="submission" date="2019-12" db="EMBL/GenBank/DDBJ databases">
        <title>Devosia maris sp. nov., isolated from the deep seawater.</title>
        <authorList>
            <person name="Liu Y."/>
        </authorList>
    </citation>
    <scope>NUCLEOTIDE SEQUENCE [LARGE SCALE GENOMIC DNA]</scope>
    <source>
        <strain evidence="2 3">L53-10-65</strain>
    </source>
</reference>
<organism evidence="2 3">
    <name type="scientific">Devosia marina</name>
    <dbReference type="NCBI Taxonomy" id="2683198"/>
    <lineage>
        <taxon>Bacteria</taxon>
        <taxon>Pseudomonadati</taxon>
        <taxon>Pseudomonadota</taxon>
        <taxon>Alphaproteobacteria</taxon>
        <taxon>Hyphomicrobiales</taxon>
        <taxon>Devosiaceae</taxon>
        <taxon>Devosia</taxon>
    </lineage>
</organism>
<dbReference type="AlphaFoldDB" id="A0A7X3K2M5"/>
<feature type="region of interest" description="Disordered" evidence="1">
    <location>
        <begin position="49"/>
        <end position="75"/>
    </location>
</feature>
<sequence length="75" mass="8273">MTRHDPLVQTAAPHRGPTGWFVPGATVTMIMHANLTDAVVVDARMQFERHSTGRRTTPYAAAHGRRPTTPNQKTP</sequence>